<dbReference type="InterPro" id="IPR010285">
    <property type="entry name" value="DNA_helicase_pif1-like_DEAD"/>
</dbReference>
<organism evidence="3 4">
    <name type="scientific">Cetraspora pellucida</name>
    <dbReference type="NCBI Taxonomy" id="1433469"/>
    <lineage>
        <taxon>Eukaryota</taxon>
        <taxon>Fungi</taxon>
        <taxon>Fungi incertae sedis</taxon>
        <taxon>Mucoromycota</taxon>
        <taxon>Glomeromycotina</taxon>
        <taxon>Glomeromycetes</taxon>
        <taxon>Diversisporales</taxon>
        <taxon>Gigasporaceae</taxon>
        <taxon>Cetraspora</taxon>
    </lineage>
</organism>
<keyword evidence="4" id="KW-1185">Reference proteome</keyword>
<dbReference type="GO" id="GO:0016787">
    <property type="term" value="F:hydrolase activity"/>
    <property type="evidence" value="ECO:0007669"/>
    <property type="project" value="UniProtKB-KW"/>
</dbReference>
<evidence type="ECO:0000256" key="1">
    <source>
        <dbReference type="RuleBase" id="RU363044"/>
    </source>
</evidence>
<name>A0A9N9HNK6_9GLOM</name>
<keyword evidence="1" id="KW-0547">Nucleotide-binding</keyword>
<dbReference type="Gene3D" id="3.40.50.300">
    <property type="entry name" value="P-loop containing nucleotide triphosphate hydrolases"/>
    <property type="match status" value="1"/>
</dbReference>
<proteinExistence type="inferred from homology"/>
<comment type="cofactor">
    <cofactor evidence="1">
        <name>Mg(2+)</name>
        <dbReference type="ChEBI" id="CHEBI:18420"/>
    </cofactor>
</comment>
<dbReference type="GO" id="GO:0005524">
    <property type="term" value="F:ATP binding"/>
    <property type="evidence" value="ECO:0007669"/>
    <property type="project" value="UniProtKB-KW"/>
</dbReference>
<keyword evidence="1" id="KW-0234">DNA repair</keyword>
<dbReference type="EC" id="5.6.2.3" evidence="1"/>
<dbReference type="EMBL" id="CAJVQA010010569">
    <property type="protein sequence ID" value="CAG8698204.1"/>
    <property type="molecule type" value="Genomic_DNA"/>
</dbReference>
<dbReference type="Pfam" id="PF05970">
    <property type="entry name" value="PIF1"/>
    <property type="match status" value="1"/>
</dbReference>
<gene>
    <name evidence="3" type="ORF">CPELLU_LOCUS11673</name>
</gene>
<comment type="caution">
    <text evidence="3">The sequence shown here is derived from an EMBL/GenBank/DDBJ whole genome shotgun (WGS) entry which is preliminary data.</text>
</comment>
<keyword evidence="1" id="KW-0378">Hydrolase</keyword>
<dbReference type="PANTHER" id="PTHR47642">
    <property type="entry name" value="ATP-DEPENDENT DNA HELICASE"/>
    <property type="match status" value="1"/>
</dbReference>
<dbReference type="InterPro" id="IPR027417">
    <property type="entry name" value="P-loop_NTPase"/>
</dbReference>
<evidence type="ECO:0000313" key="3">
    <source>
        <dbReference type="EMBL" id="CAG8698204.1"/>
    </source>
</evidence>
<keyword evidence="1" id="KW-0347">Helicase</keyword>
<feature type="domain" description="DNA helicase Pif1-like DEAD-box helicase" evidence="2">
    <location>
        <begin position="272"/>
        <end position="337"/>
    </location>
</feature>
<dbReference type="GO" id="GO:0006281">
    <property type="term" value="P:DNA repair"/>
    <property type="evidence" value="ECO:0007669"/>
    <property type="project" value="UniProtKB-KW"/>
</dbReference>
<dbReference type="GO" id="GO:0000723">
    <property type="term" value="P:telomere maintenance"/>
    <property type="evidence" value="ECO:0007669"/>
    <property type="project" value="InterPro"/>
</dbReference>
<reference evidence="3" key="1">
    <citation type="submission" date="2021-06" db="EMBL/GenBank/DDBJ databases">
        <authorList>
            <person name="Kallberg Y."/>
            <person name="Tangrot J."/>
            <person name="Rosling A."/>
        </authorList>
    </citation>
    <scope>NUCLEOTIDE SEQUENCE</scope>
    <source>
        <strain evidence="3">FL966</strain>
    </source>
</reference>
<dbReference type="InterPro" id="IPR051055">
    <property type="entry name" value="PIF1_helicase"/>
</dbReference>
<keyword evidence="1" id="KW-0233">DNA recombination</keyword>
<comment type="similarity">
    <text evidence="1">Belongs to the helicase family.</text>
</comment>
<evidence type="ECO:0000313" key="4">
    <source>
        <dbReference type="Proteomes" id="UP000789759"/>
    </source>
</evidence>
<dbReference type="GO" id="GO:0043139">
    <property type="term" value="F:5'-3' DNA helicase activity"/>
    <property type="evidence" value="ECO:0007669"/>
    <property type="project" value="UniProtKB-EC"/>
</dbReference>
<dbReference type="GO" id="GO:0006310">
    <property type="term" value="P:DNA recombination"/>
    <property type="evidence" value="ECO:0007669"/>
    <property type="project" value="UniProtKB-KW"/>
</dbReference>
<sequence>MKTCPTTLENFLKQNSDDTTINLINKSKKLITTCLNKIAGQTELTGKLIAINLRLDYQFREQALKGICLYDYAATIKKIPLNSRELSIITDQHLRTKNTHVDRFYFYRNDSNTTSDKTHPQCKTYIQMQRKHGTERTVILHGKGIPRRNDNKEKEYYSQMPGYAAEEELILSDNYVTYNDMNYENFDPENIIRSGLKDINVIDSIINIFQLYNVFSNTNTLQNKISSLKKYASDLNQEQKKAYYLVCNHRQRNQPINPKKLSQLLLYLYEVGRTAPTGIAATNINGITIHSACGLSFNDENYKLTKEQLKNLQKLWTNIEYIIIDEISMIEDSYNKLPLTGKNRLRFLSMLDTKDNAFCGILSLSINMKVIITVNINVNDNLANGTQGILCQIIYNKNSIDLSLLHKNILILNTSPKYVIIELMNKSPYTFQNLQPNNIPIYPIK</sequence>
<dbReference type="AlphaFoldDB" id="A0A9N9HNK6"/>
<keyword evidence="1" id="KW-0227">DNA damage</keyword>
<accession>A0A9N9HNK6</accession>
<dbReference type="Proteomes" id="UP000789759">
    <property type="component" value="Unassembled WGS sequence"/>
</dbReference>
<dbReference type="PANTHER" id="PTHR47642:SF5">
    <property type="entry name" value="ATP-DEPENDENT DNA HELICASE"/>
    <property type="match status" value="1"/>
</dbReference>
<dbReference type="OrthoDB" id="2439290at2759"/>
<keyword evidence="1" id="KW-0067">ATP-binding</keyword>
<evidence type="ECO:0000259" key="2">
    <source>
        <dbReference type="Pfam" id="PF05970"/>
    </source>
</evidence>
<protein>
    <recommendedName>
        <fullName evidence="1">ATP-dependent DNA helicase</fullName>
        <ecNumber evidence="1">5.6.2.3</ecNumber>
    </recommendedName>
</protein>
<comment type="catalytic activity">
    <reaction evidence="1">
        <text>ATP + H2O = ADP + phosphate + H(+)</text>
        <dbReference type="Rhea" id="RHEA:13065"/>
        <dbReference type="ChEBI" id="CHEBI:15377"/>
        <dbReference type="ChEBI" id="CHEBI:15378"/>
        <dbReference type="ChEBI" id="CHEBI:30616"/>
        <dbReference type="ChEBI" id="CHEBI:43474"/>
        <dbReference type="ChEBI" id="CHEBI:456216"/>
        <dbReference type="EC" id="5.6.2.3"/>
    </reaction>
</comment>